<gene>
    <name evidence="2" type="ORF">K9S39_25820</name>
</gene>
<feature type="transmembrane region" description="Helical" evidence="1">
    <location>
        <begin position="12"/>
        <end position="32"/>
    </location>
</feature>
<dbReference type="EMBL" id="CP086322">
    <property type="protein sequence ID" value="UQA94820.1"/>
    <property type="molecule type" value="Genomic_DNA"/>
</dbReference>
<accession>A0ABY4MAM6</accession>
<proteinExistence type="predicted"/>
<sequence length="574" mass="63033">MGSKKLGNRRRTVVTVVVVVVLIAFFVGWRLLGNVIPFPGGHDTKGDLTAQQRRLSEQIEDLRGDDGLFAASRGTSGKPGLYESAYGLSTLRAISGKAPKLDMKPEAVRAAFADELKRKPLTSRVRLSEVERATGAKIHTADDAHTVRKALRDGGYFQDSGDEPDDISTRLTDTSAALDTLDQFGSEISPAEREKISRWLRGVARDVPARPVQLYHIAHIAKAVGMTPPVDIERQATEWWDNRSGKGQADDERLIEAAYVALLADETHLDLSDRADALRHVLSPRTNTTSDPQVTSLIARAWQILDGDDELAEMARRTRSHQLPGGLLSSVQERHGSLSSSYEVMRLRSVAGLPQKDRTLSTALADMRSTVLAKYDPLLRGAWLLLTQNAGGKVTERDRRTVVAAVKAATPRTVDETNVLQWSRFTEALGLLDEKVPAVTVHTWKADSRERRYARALLINGLERAHQLDRYPGNRPSPDELIHEAEKSLRTGTVRESAEALDAAATLGWVPDPKTADRLIPLLEQRRTCPGADTFYRDSAQDSECGVPGTRAGYRISALLEAAEPNDTPTDGTS</sequence>
<evidence type="ECO:0000313" key="2">
    <source>
        <dbReference type="EMBL" id="UQA94820.1"/>
    </source>
</evidence>
<dbReference type="RefSeq" id="WP_248865672.1">
    <property type="nucleotide sequence ID" value="NZ_CP086322.1"/>
</dbReference>
<dbReference type="Proteomes" id="UP000830115">
    <property type="component" value="Chromosome"/>
</dbReference>
<name>A0ABY4MAM6_9ACTN</name>
<evidence type="ECO:0000256" key="1">
    <source>
        <dbReference type="SAM" id="Phobius"/>
    </source>
</evidence>
<keyword evidence="3" id="KW-1185">Reference proteome</keyword>
<keyword evidence="1" id="KW-0472">Membrane</keyword>
<reference evidence="2" key="1">
    <citation type="submission" date="2021-10" db="EMBL/GenBank/DDBJ databases">
        <title>Streptomyces nigrumlapis sp.nov.,an antimicrobial producing actinobacterium isolated from Black Gobi rocks.</title>
        <authorList>
            <person name="Wen Y."/>
            <person name="Zhang W."/>
            <person name="Liu X.G."/>
        </authorList>
    </citation>
    <scope>NUCLEOTIDE SEQUENCE</scope>
    <source>
        <strain evidence="2">ST13-2-2</strain>
    </source>
</reference>
<organism evidence="2 3">
    <name type="scientific">Streptomyces halobius</name>
    <dbReference type="NCBI Taxonomy" id="2879846"/>
    <lineage>
        <taxon>Bacteria</taxon>
        <taxon>Bacillati</taxon>
        <taxon>Actinomycetota</taxon>
        <taxon>Actinomycetes</taxon>
        <taxon>Kitasatosporales</taxon>
        <taxon>Streptomycetaceae</taxon>
        <taxon>Streptomyces</taxon>
    </lineage>
</organism>
<keyword evidence="1" id="KW-0812">Transmembrane</keyword>
<keyword evidence="1" id="KW-1133">Transmembrane helix</keyword>
<evidence type="ECO:0000313" key="3">
    <source>
        <dbReference type="Proteomes" id="UP000830115"/>
    </source>
</evidence>
<protein>
    <submittedName>
        <fullName evidence="2">Uncharacterized protein</fullName>
    </submittedName>
</protein>